<evidence type="ECO:0000313" key="3">
    <source>
        <dbReference type="EMBL" id="ETO20856.1"/>
    </source>
</evidence>
<keyword evidence="2" id="KW-1133">Transmembrane helix</keyword>
<name>X6N4B9_RETFI</name>
<feature type="transmembrane region" description="Helical" evidence="2">
    <location>
        <begin position="251"/>
        <end position="271"/>
    </location>
</feature>
<dbReference type="AlphaFoldDB" id="X6N4B9"/>
<sequence>MPVAHIRTPFLCFHLFYFLFVLSLFLALVYITKSPDAASENNWICYWTWLLLFCPVLFYCSINLFWFFRLHFVFNNTVLAIRPLYRYIFLSSQVILVLCESVLILTGGIHGNSSGNGSCWLPLRSVDFVFNKSPYPNYPSFLLCGRFNKDVIKAMIALGGVVMPASIAFLSSQYIYRLYHITRVRMNNMNLEPADSGSTEKGKVYTLEKISKEMPLEWSLAFQRSFAVAFCAVISSLITFVTAIISFSNGVIFMCIDGFISGTCMLCIFPFGDFVYQCMCKILTCPNVAKRLLHKIKAAINVCTYTKNSLPFSQTGGSLSHNQREVPKNKSIYKAKQKKEKEKQNKLKQTITGNDKHQK</sequence>
<feature type="transmembrane region" description="Helical" evidence="2">
    <location>
        <begin position="155"/>
        <end position="176"/>
    </location>
</feature>
<feature type="transmembrane region" description="Helical" evidence="2">
    <location>
        <begin position="46"/>
        <end position="66"/>
    </location>
</feature>
<protein>
    <submittedName>
        <fullName evidence="3">Uncharacterized protein</fullName>
    </submittedName>
</protein>
<feature type="region of interest" description="Disordered" evidence="1">
    <location>
        <begin position="315"/>
        <end position="359"/>
    </location>
</feature>
<accession>X6N4B9</accession>
<evidence type="ECO:0000256" key="1">
    <source>
        <dbReference type="SAM" id="MobiDB-lite"/>
    </source>
</evidence>
<evidence type="ECO:0000313" key="4">
    <source>
        <dbReference type="Proteomes" id="UP000023152"/>
    </source>
</evidence>
<proteinExistence type="predicted"/>
<feature type="transmembrane region" description="Helical" evidence="2">
    <location>
        <begin position="87"/>
        <end position="109"/>
    </location>
</feature>
<feature type="transmembrane region" description="Helical" evidence="2">
    <location>
        <begin position="226"/>
        <end position="245"/>
    </location>
</feature>
<comment type="caution">
    <text evidence="3">The sequence shown here is derived from an EMBL/GenBank/DDBJ whole genome shotgun (WGS) entry which is preliminary data.</text>
</comment>
<dbReference type="EMBL" id="ASPP01012185">
    <property type="protein sequence ID" value="ETO20856.1"/>
    <property type="molecule type" value="Genomic_DNA"/>
</dbReference>
<keyword evidence="4" id="KW-1185">Reference proteome</keyword>
<reference evidence="3 4" key="1">
    <citation type="journal article" date="2013" name="Curr. Biol.">
        <title>The Genome of the Foraminiferan Reticulomyxa filosa.</title>
        <authorList>
            <person name="Glockner G."/>
            <person name="Hulsmann N."/>
            <person name="Schleicher M."/>
            <person name="Noegel A.A."/>
            <person name="Eichinger L."/>
            <person name="Gallinger C."/>
            <person name="Pawlowski J."/>
            <person name="Sierra R."/>
            <person name="Euteneuer U."/>
            <person name="Pillet L."/>
            <person name="Moustafa A."/>
            <person name="Platzer M."/>
            <person name="Groth M."/>
            <person name="Szafranski K."/>
            <person name="Schliwa M."/>
        </authorList>
    </citation>
    <scope>NUCLEOTIDE SEQUENCE [LARGE SCALE GENOMIC DNA]</scope>
</reference>
<evidence type="ECO:0000256" key="2">
    <source>
        <dbReference type="SAM" id="Phobius"/>
    </source>
</evidence>
<keyword evidence="2" id="KW-0812">Transmembrane</keyword>
<keyword evidence="2" id="KW-0472">Membrane</keyword>
<gene>
    <name evidence="3" type="ORF">RFI_16353</name>
</gene>
<feature type="transmembrane region" description="Helical" evidence="2">
    <location>
        <begin position="12"/>
        <end position="31"/>
    </location>
</feature>
<dbReference type="Proteomes" id="UP000023152">
    <property type="component" value="Unassembled WGS sequence"/>
</dbReference>
<organism evidence="3 4">
    <name type="scientific">Reticulomyxa filosa</name>
    <dbReference type="NCBI Taxonomy" id="46433"/>
    <lineage>
        <taxon>Eukaryota</taxon>
        <taxon>Sar</taxon>
        <taxon>Rhizaria</taxon>
        <taxon>Retaria</taxon>
        <taxon>Foraminifera</taxon>
        <taxon>Monothalamids</taxon>
        <taxon>Reticulomyxidae</taxon>
        <taxon>Reticulomyxa</taxon>
    </lineage>
</organism>